<accession>A0A1H8TXT0</accession>
<sequence length="49" mass="5194">MSAPVVTASPDRDLLLAAHRRAALRRAHRRQSSARLAAMLTAAGAGQRS</sequence>
<dbReference type="AlphaFoldDB" id="A0A1H8TXT0"/>
<dbReference type="EMBL" id="FOEE01000007">
    <property type="protein sequence ID" value="SEO95353.1"/>
    <property type="molecule type" value="Genomic_DNA"/>
</dbReference>
<reference evidence="2" key="1">
    <citation type="submission" date="2016-10" db="EMBL/GenBank/DDBJ databases">
        <authorList>
            <person name="Varghese N."/>
            <person name="Submissions S."/>
        </authorList>
    </citation>
    <scope>NUCLEOTIDE SEQUENCE [LARGE SCALE GENOMIC DNA]</scope>
    <source>
        <strain evidence="2">DSM 45413</strain>
    </source>
</reference>
<organism evidence="1 2">
    <name type="scientific">Trujillonella endophytica</name>
    <dbReference type="NCBI Taxonomy" id="673521"/>
    <lineage>
        <taxon>Bacteria</taxon>
        <taxon>Bacillati</taxon>
        <taxon>Actinomycetota</taxon>
        <taxon>Actinomycetes</taxon>
        <taxon>Geodermatophilales</taxon>
        <taxon>Geodermatophilaceae</taxon>
        <taxon>Trujillonella</taxon>
    </lineage>
</organism>
<evidence type="ECO:0000313" key="2">
    <source>
        <dbReference type="Proteomes" id="UP000198960"/>
    </source>
</evidence>
<protein>
    <submittedName>
        <fullName evidence="1">Uncharacterized protein</fullName>
    </submittedName>
</protein>
<dbReference type="RefSeq" id="WP_170861086.1">
    <property type="nucleotide sequence ID" value="NZ_FOEE01000007.1"/>
</dbReference>
<proteinExistence type="predicted"/>
<dbReference type="Proteomes" id="UP000198960">
    <property type="component" value="Unassembled WGS sequence"/>
</dbReference>
<gene>
    <name evidence="1" type="ORF">SAMN05660991_02509</name>
</gene>
<evidence type="ECO:0000313" key="1">
    <source>
        <dbReference type="EMBL" id="SEO95353.1"/>
    </source>
</evidence>
<keyword evidence="2" id="KW-1185">Reference proteome</keyword>
<name>A0A1H8TXT0_9ACTN</name>